<evidence type="ECO:0000313" key="2">
    <source>
        <dbReference type="Proteomes" id="UP000762676"/>
    </source>
</evidence>
<reference evidence="1 2" key="1">
    <citation type="journal article" date="2021" name="Elife">
        <title>Chloroplast acquisition without the gene transfer in kleptoplastic sea slugs, Plakobranchus ocellatus.</title>
        <authorList>
            <person name="Maeda T."/>
            <person name="Takahashi S."/>
            <person name="Yoshida T."/>
            <person name="Shimamura S."/>
            <person name="Takaki Y."/>
            <person name="Nagai Y."/>
            <person name="Toyoda A."/>
            <person name="Suzuki Y."/>
            <person name="Arimoto A."/>
            <person name="Ishii H."/>
            <person name="Satoh N."/>
            <person name="Nishiyama T."/>
            <person name="Hasebe M."/>
            <person name="Maruyama T."/>
            <person name="Minagawa J."/>
            <person name="Obokata J."/>
            <person name="Shigenobu S."/>
        </authorList>
    </citation>
    <scope>NUCLEOTIDE SEQUENCE [LARGE SCALE GENOMIC DNA]</scope>
</reference>
<name>A0AAV4JGX2_9GAST</name>
<protein>
    <submittedName>
        <fullName evidence="1">Uncharacterized protein</fullName>
    </submittedName>
</protein>
<sequence length="95" mass="10612">MSAAFDTINRKELSTISKEIVEEDELHIIQFLLSEATLDVKVNWCTKETPVTTNIGTPQGEQSKPSSFHNLFGKCSKRYQECAEQLTAASSLYAL</sequence>
<comment type="caution">
    <text evidence="1">The sequence shown here is derived from an EMBL/GenBank/DDBJ whole genome shotgun (WGS) entry which is preliminary data.</text>
</comment>
<proteinExistence type="predicted"/>
<organism evidence="1 2">
    <name type="scientific">Elysia marginata</name>
    <dbReference type="NCBI Taxonomy" id="1093978"/>
    <lineage>
        <taxon>Eukaryota</taxon>
        <taxon>Metazoa</taxon>
        <taxon>Spiralia</taxon>
        <taxon>Lophotrochozoa</taxon>
        <taxon>Mollusca</taxon>
        <taxon>Gastropoda</taxon>
        <taxon>Heterobranchia</taxon>
        <taxon>Euthyneura</taxon>
        <taxon>Panpulmonata</taxon>
        <taxon>Sacoglossa</taxon>
        <taxon>Placobranchoidea</taxon>
        <taxon>Plakobranchidae</taxon>
        <taxon>Elysia</taxon>
    </lineage>
</organism>
<gene>
    <name evidence="1" type="ORF">ElyMa_006940100</name>
</gene>
<accession>A0AAV4JGX2</accession>
<dbReference type="EMBL" id="BMAT01013881">
    <property type="protein sequence ID" value="GFS22034.1"/>
    <property type="molecule type" value="Genomic_DNA"/>
</dbReference>
<evidence type="ECO:0000313" key="1">
    <source>
        <dbReference type="EMBL" id="GFS22034.1"/>
    </source>
</evidence>
<dbReference type="Proteomes" id="UP000762676">
    <property type="component" value="Unassembled WGS sequence"/>
</dbReference>
<keyword evidence="2" id="KW-1185">Reference proteome</keyword>
<dbReference type="AlphaFoldDB" id="A0AAV4JGX2"/>